<feature type="transmembrane region" description="Helical" evidence="7">
    <location>
        <begin position="190"/>
        <end position="209"/>
    </location>
</feature>
<keyword evidence="10" id="KW-1185">Reference proteome</keyword>
<gene>
    <name evidence="9" type="ORF">VHUM_00631</name>
</gene>
<protein>
    <recommendedName>
        <fullName evidence="8">Major facilitator superfamily (MFS) profile domain-containing protein</fullName>
    </recommendedName>
</protein>
<evidence type="ECO:0000313" key="10">
    <source>
        <dbReference type="Proteomes" id="UP000473826"/>
    </source>
</evidence>
<keyword evidence="2" id="KW-0813">Transport</keyword>
<reference evidence="9 10" key="1">
    <citation type="journal article" date="2019" name="PLoS Genet.">
        <title>Convergent evolution of linked mating-type loci in basidiomycete fungi.</title>
        <authorList>
            <person name="Sun S."/>
            <person name="Coelho M.A."/>
            <person name="Heitman J."/>
            <person name="Nowrousian M."/>
        </authorList>
    </citation>
    <scope>NUCLEOTIDE SEQUENCE [LARGE SCALE GENOMIC DNA]</scope>
    <source>
        <strain evidence="9 10">CBS 4282</strain>
    </source>
</reference>
<comment type="subcellular location">
    <subcellularLocation>
        <location evidence="1">Membrane</location>
        <topology evidence="1">Multi-pass membrane protein</topology>
    </subcellularLocation>
</comment>
<dbReference type="InterPro" id="IPR011701">
    <property type="entry name" value="MFS"/>
</dbReference>
<dbReference type="AlphaFoldDB" id="A0A7D8V110"/>
<keyword evidence="3 7" id="KW-0812">Transmembrane</keyword>
<dbReference type="InterPro" id="IPR036259">
    <property type="entry name" value="MFS_trans_sf"/>
</dbReference>
<organism evidence="9 10">
    <name type="scientific">Vanrija humicola</name>
    <name type="common">Yeast</name>
    <name type="synonym">Cryptococcus humicola</name>
    <dbReference type="NCBI Taxonomy" id="5417"/>
    <lineage>
        <taxon>Eukaryota</taxon>
        <taxon>Fungi</taxon>
        <taxon>Dikarya</taxon>
        <taxon>Basidiomycota</taxon>
        <taxon>Agaricomycotina</taxon>
        <taxon>Tremellomycetes</taxon>
        <taxon>Trichosporonales</taxon>
        <taxon>Trichosporonaceae</taxon>
        <taxon>Vanrija</taxon>
    </lineage>
</organism>
<dbReference type="OrthoDB" id="1935484at2759"/>
<keyword evidence="4 7" id="KW-1133">Transmembrane helix</keyword>
<feature type="transmembrane region" description="Helical" evidence="7">
    <location>
        <begin position="221"/>
        <end position="241"/>
    </location>
</feature>
<name>A0A7D8V110_VANHU</name>
<sequence length="506" mass="56196">MTVPTLTEKAPPHAGPGSDAGRKSEDDKHTLETPGASTYTPEIEWTEAEERTVIRKLDVSVTLLLAFGFFCFQLERGNIANAVSSTLLKDVGINQNQFNTGQGLLYLGIVLLEVPSQMILQRIGPQKWISAQVFMFGLVATFQLFMHNYSSYLGTRILLGITECGYIPGSLYVISTFYKRTELASRNACFFVGNILVSGVGGLMAAGILRLHTDKLKPWQHLFLIEGCIALFCGTVFVLFLPDSPHRPHGMLSRRLTLFTAREQEILIARLGDHGTKKEDVHRGLKSDEILGTLGNWRNYPHVLMAISLIATTAALGQYNPTLIKGFGFDTIKANALTAVGGWISLVLMILVGFTADRLRWKGPAVIIAVFPYFVMWIAFQAKSTSKDRWAKFATIALTTGFSNWWHPLNATWLSLNQPSPKHRAIAMAMFIMAANCGALVGSQLLRKDDAPLYPIGFRVCVCLVSFGFGVSIFQHFQYKRSNQRNEARVVEGYTFAPNEVEKYTP</sequence>
<evidence type="ECO:0000256" key="1">
    <source>
        <dbReference type="ARBA" id="ARBA00004141"/>
    </source>
</evidence>
<dbReference type="SUPFAM" id="SSF103473">
    <property type="entry name" value="MFS general substrate transporter"/>
    <property type="match status" value="1"/>
</dbReference>
<evidence type="ECO:0000256" key="6">
    <source>
        <dbReference type="SAM" id="MobiDB-lite"/>
    </source>
</evidence>
<comment type="caution">
    <text evidence="9">The sequence shown here is derived from an EMBL/GenBank/DDBJ whole genome shotgun (WGS) entry which is preliminary data.</text>
</comment>
<dbReference type="GO" id="GO:0022857">
    <property type="term" value="F:transmembrane transporter activity"/>
    <property type="evidence" value="ECO:0007669"/>
    <property type="project" value="InterPro"/>
</dbReference>
<dbReference type="Proteomes" id="UP000473826">
    <property type="component" value="Unassembled WGS sequence"/>
</dbReference>
<dbReference type="EMBL" id="QKWK01000002">
    <property type="protein sequence ID" value="TXT13264.1"/>
    <property type="molecule type" value="Genomic_DNA"/>
</dbReference>
<evidence type="ECO:0000259" key="8">
    <source>
        <dbReference type="PROSITE" id="PS50850"/>
    </source>
</evidence>
<feature type="region of interest" description="Disordered" evidence="6">
    <location>
        <begin position="1"/>
        <end position="42"/>
    </location>
</feature>
<dbReference type="FunFam" id="1.20.1250.20:FF:000516">
    <property type="entry name" value="Alternative sulfate transporter"/>
    <property type="match status" value="1"/>
</dbReference>
<feature type="transmembrane region" description="Helical" evidence="7">
    <location>
        <begin position="452"/>
        <end position="474"/>
    </location>
</feature>
<dbReference type="PANTHER" id="PTHR43791">
    <property type="entry name" value="PERMEASE-RELATED"/>
    <property type="match status" value="1"/>
</dbReference>
<accession>A0A7D8V110</accession>
<evidence type="ECO:0000256" key="3">
    <source>
        <dbReference type="ARBA" id="ARBA00022692"/>
    </source>
</evidence>
<feature type="domain" description="Major facilitator superfamily (MFS) profile" evidence="8">
    <location>
        <begin position="61"/>
        <end position="480"/>
    </location>
</feature>
<dbReference type="InterPro" id="IPR020846">
    <property type="entry name" value="MFS_dom"/>
</dbReference>
<dbReference type="GO" id="GO:0016020">
    <property type="term" value="C:membrane"/>
    <property type="evidence" value="ECO:0007669"/>
    <property type="project" value="UniProtKB-SubCell"/>
</dbReference>
<feature type="compositionally biased region" description="Basic and acidic residues" evidence="6">
    <location>
        <begin position="20"/>
        <end position="31"/>
    </location>
</feature>
<dbReference type="PROSITE" id="PS50850">
    <property type="entry name" value="MFS"/>
    <property type="match status" value="1"/>
</dbReference>
<dbReference type="PANTHER" id="PTHR43791:SF32">
    <property type="entry name" value="MAJOR FACILITATOR SUPERFAMILY (MFS) PROFILE DOMAIN-CONTAINING PROTEIN"/>
    <property type="match status" value="1"/>
</dbReference>
<evidence type="ECO:0000256" key="5">
    <source>
        <dbReference type="ARBA" id="ARBA00023136"/>
    </source>
</evidence>
<dbReference type="Gene3D" id="1.20.1250.20">
    <property type="entry name" value="MFS general substrate transporter like domains"/>
    <property type="match status" value="2"/>
</dbReference>
<evidence type="ECO:0000256" key="2">
    <source>
        <dbReference type="ARBA" id="ARBA00022448"/>
    </source>
</evidence>
<evidence type="ECO:0000313" key="9">
    <source>
        <dbReference type="EMBL" id="TXT13264.1"/>
    </source>
</evidence>
<feature type="transmembrane region" description="Helical" evidence="7">
    <location>
        <begin position="425"/>
        <end position="446"/>
    </location>
</feature>
<feature type="transmembrane region" description="Helical" evidence="7">
    <location>
        <begin position="334"/>
        <end position="355"/>
    </location>
</feature>
<keyword evidence="5 7" id="KW-0472">Membrane</keyword>
<feature type="transmembrane region" description="Helical" evidence="7">
    <location>
        <begin position="361"/>
        <end position="380"/>
    </location>
</feature>
<feature type="transmembrane region" description="Helical" evidence="7">
    <location>
        <begin position="128"/>
        <end position="145"/>
    </location>
</feature>
<dbReference type="Pfam" id="PF07690">
    <property type="entry name" value="MFS_1"/>
    <property type="match status" value="1"/>
</dbReference>
<evidence type="ECO:0000256" key="7">
    <source>
        <dbReference type="SAM" id="Phobius"/>
    </source>
</evidence>
<proteinExistence type="predicted"/>
<feature type="transmembrane region" description="Helical" evidence="7">
    <location>
        <begin position="157"/>
        <end position="178"/>
    </location>
</feature>
<evidence type="ECO:0000256" key="4">
    <source>
        <dbReference type="ARBA" id="ARBA00022989"/>
    </source>
</evidence>